<keyword evidence="3" id="KW-1185">Reference proteome</keyword>
<dbReference type="Pfam" id="PF00443">
    <property type="entry name" value="UCH"/>
    <property type="match status" value="1"/>
</dbReference>
<dbReference type="OrthoDB" id="289038at2759"/>
<dbReference type="InterPro" id="IPR038765">
    <property type="entry name" value="Papain-like_cys_pep_sf"/>
</dbReference>
<gene>
    <name evidence="2" type="ORF">NBO_1061g0003</name>
</gene>
<evidence type="ECO:0000259" key="1">
    <source>
        <dbReference type="PROSITE" id="PS50235"/>
    </source>
</evidence>
<dbReference type="GO" id="GO:0005634">
    <property type="term" value="C:nucleus"/>
    <property type="evidence" value="ECO:0007669"/>
    <property type="project" value="TreeGrafter"/>
</dbReference>
<evidence type="ECO:0000313" key="2">
    <source>
        <dbReference type="EMBL" id="EOB11556.1"/>
    </source>
</evidence>
<dbReference type="PANTHER" id="PTHR24006">
    <property type="entry name" value="UBIQUITIN CARBOXYL-TERMINAL HYDROLASE"/>
    <property type="match status" value="1"/>
</dbReference>
<name>R0KLP7_NOSB1</name>
<protein>
    <submittedName>
        <fullName evidence="2">Ubiquitin carboxy-terminal hydrolase 14</fullName>
    </submittedName>
</protein>
<dbReference type="InterPro" id="IPR001394">
    <property type="entry name" value="Peptidase_C19_UCH"/>
</dbReference>
<dbReference type="GO" id="GO:0016579">
    <property type="term" value="P:protein deubiquitination"/>
    <property type="evidence" value="ECO:0007669"/>
    <property type="project" value="InterPro"/>
</dbReference>
<dbReference type="EMBL" id="KB909968">
    <property type="protein sequence ID" value="EOB11556.1"/>
    <property type="molecule type" value="Genomic_DNA"/>
</dbReference>
<dbReference type="Proteomes" id="UP000016927">
    <property type="component" value="Unassembled WGS sequence"/>
</dbReference>
<keyword evidence="2" id="KW-0378">Hydrolase</keyword>
<feature type="domain" description="USP" evidence="1">
    <location>
        <begin position="1"/>
        <end position="277"/>
    </location>
</feature>
<dbReference type="SUPFAM" id="SSF54001">
    <property type="entry name" value="Cysteine proteinases"/>
    <property type="match status" value="1"/>
</dbReference>
<dbReference type="HOGENOM" id="CLU_1161443_0_0_1"/>
<dbReference type="InterPro" id="IPR028889">
    <property type="entry name" value="USP"/>
</dbReference>
<dbReference type="AlphaFoldDB" id="R0KLP7"/>
<sequence length="277" mass="32095">MKKKMLTFTKGNRKVPFEFIPISDFLKLIWTEIPLFTKNAQHDANEFLMIFTQKIKEGEELGHFPPITPLFTFEVENSIWCDLCKKCTSSRESHFMAYTPFNVHVQGSLDLYFKSYQTPCGCGGEMWISNKIISLPSFFIVTIGRIVFKNENFYKITDSVGVDQINLSPYLRKAKISNFFTQELKVKGFTEGEINLALSDTNNFENLEERIDEYRKMHKTNPKYGIGGAIIHSGNSMNSGHYMWWVKTSTDTYLVNDRRTTLDGIETLENSYILIFE</sequence>
<organism evidence="2 3">
    <name type="scientific">Nosema bombycis (strain CQ1 / CVCC 102059)</name>
    <name type="common">Microsporidian parasite</name>
    <name type="synonym">Pebrine of silkworm</name>
    <dbReference type="NCBI Taxonomy" id="578461"/>
    <lineage>
        <taxon>Eukaryota</taxon>
        <taxon>Fungi</taxon>
        <taxon>Fungi incertae sedis</taxon>
        <taxon>Microsporidia</taxon>
        <taxon>Nosematidae</taxon>
        <taxon>Nosema</taxon>
    </lineage>
</organism>
<dbReference type="CDD" id="cd02257">
    <property type="entry name" value="Peptidase_C19"/>
    <property type="match status" value="1"/>
</dbReference>
<dbReference type="Gene3D" id="3.90.70.10">
    <property type="entry name" value="Cysteine proteinases"/>
    <property type="match status" value="1"/>
</dbReference>
<dbReference type="InterPro" id="IPR050164">
    <property type="entry name" value="Peptidase_C19"/>
</dbReference>
<reference evidence="2 3" key="1">
    <citation type="journal article" date="2013" name="BMC Genomics">
        <title>Comparative genomics of parasitic silkworm microsporidia reveal an association between genome expansion and host adaptation.</title>
        <authorList>
            <person name="Pan G."/>
            <person name="Xu J."/>
            <person name="Li T."/>
            <person name="Xia Q."/>
            <person name="Liu S.L."/>
            <person name="Zhang G."/>
            <person name="Li S."/>
            <person name="Li C."/>
            <person name="Liu H."/>
            <person name="Yang L."/>
            <person name="Liu T."/>
            <person name="Zhang X."/>
            <person name="Wu Z."/>
            <person name="Fan W."/>
            <person name="Dang X."/>
            <person name="Xiang H."/>
            <person name="Tao M."/>
            <person name="Li Y."/>
            <person name="Hu J."/>
            <person name="Li Z."/>
            <person name="Lin L."/>
            <person name="Luo J."/>
            <person name="Geng L."/>
            <person name="Wang L."/>
            <person name="Long M."/>
            <person name="Wan Y."/>
            <person name="He N."/>
            <person name="Zhang Z."/>
            <person name="Lu C."/>
            <person name="Keeling P.J."/>
            <person name="Wang J."/>
            <person name="Xiang Z."/>
            <person name="Zhou Z."/>
        </authorList>
    </citation>
    <scope>NUCLEOTIDE SEQUENCE [LARGE SCALE GENOMIC DNA]</scope>
    <source>
        <strain evidence="3">CQ1 / CVCC 102059</strain>
    </source>
</reference>
<dbReference type="PROSITE" id="PS50235">
    <property type="entry name" value="USP_3"/>
    <property type="match status" value="1"/>
</dbReference>
<dbReference type="OMA" id="TECERPK"/>
<dbReference type="GO" id="GO:0005829">
    <property type="term" value="C:cytosol"/>
    <property type="evidence" value="ECO:0007669"/>
    <property type="project" value="TreeGrafter"/>
</dbReference>
<dbReference type="VEuPathDB" id="MicrosporidiaDB:NBO_1061g0003"/>
<dbReference type="STRING" id="578461.R0KLP7"/>
<dbReference type="GO" id="GO:0004843">
    <property type="term" value="F:cysteine-type deubiquitinase activity"/>
    <property type="evidence" value="ECO:0007669"/>
    <property type="project" value="InterPro"/>
</dbReference>
<proteinExistence type="predicted"/>
<evidence type="ECO:0000313" key="3">
    <source>
        <dbReference type="Proteomes" id="UP000016927"/>
    </source>
</evidence>
<accession>R0KLP7</accession>